<keyword evidence="7" id="KW-0418">Kinase</keyword>
<dbReference type="PRINTS" id="PR00344">
    <property type="entry name" value="BCTRLSENSOR"/>
</dbReference>
<keyword evidence="8" id="KW-0067">ATP-binding</keyword>
<comment type="catalytic activity">
    <reaction evidence="1">
        <text>ATP + protein L-histidine = ADP + protein N-phospho-L-histidine.</text>
        <dbReference type="EC" id="2.7.13.3"/>
    </reaction>
</comment>
<feature type="domain" description="HAMP" evidence="15">
    <location>
        <begin position="186"/>
        <end position="241"/>
    </location>
</feature>
<dbReference type="PROSITE" id="PS50110">
    <property type="entry name" value="RESPONSE_REGULATORY"/>
    <property type="match status" value="1"/>
</dbReference>
<evidence type="ECO:0000256" key="9">
    <source>
        <dbReference type="ARBA" id="ARBA00023012"/>
    </source>
</evidence>
<dbReference type="Pfam" id="PF02518">
    <property type="entry name" value="HATPase_c"/>
    <property type="match status" value="1"/>
</dbReference>
<dbReference type="InterPro" id="IPR003594">
    <property type="entry name" value="HATPase_dom"/>
</dbReference>
<dbReference type="PANTHER" id="PTHR45339">
    <property type="entry name" value="HYBRID SIGNAL TRANSDUCTION HISTIDINE KINASE J"/>
    <property type="match status" value="1"/>
</dbReference>
<evidence type="ECO:0000256" key="1">
    <source>
        <dbReference type="ARBA" id="ARBA00000085"/>
    </source>
</evidence>
<protein>
    <recommendedName>
        <fullName evidence="2">histidine kinase</fullName>
        <ecNumber evidence="2">2.7.13.3</ecNumber>
    </recommendedName>
</protein>
<dbReference type="Pfam" id="PF00512">
    <property type="entry name" value="HisKA"/>
    <property type="match status" value="1"/>
</dbReference>
<keyword evidence="9" id="KW-0902">Two-component regulatory system</keyword>
<feature type="domain" description="HAMP" evidence="15">
    <location>
        <begin position="373"/>
        <end position="425"/>
    </location>
</feature>
<dbReference type="InterPro" id="IPR001789">
    <property type="entry name" value="Sig_transdc_resp-reg_receiver"/>
</dbReference>
<dbReference type="FunFam" id="3.30.565.10:FF:000015">
    <property type="entry name" value="Two-component osmosensing histidine kinase"/>
    <property type="match status" value="1"/>
</dbReference>
<feature type="domain" description="HAMP" evidence="15">
    <location>
        <begin position="649"/>
        <end position="701"/>
    </location>
</feature>
<dbReference type="InterPro" id="IPR036890">
    <property type="entry name" value="HATPase_C_sf"/>
</dbReference>
<evidence type="ECO:0000256" key="11">
    <source>
        <dbReference type="SAM" id="Coils"/>
    </source>
</evidence>
<dbReference type="Pfam" id="PF00072">
    <property type="entry name" value="Response_reg"/>
    <property type="match status" value="1"/>
</dbReference>
<evidence type="ECO:0000256" key="6">
    <source>
        <dbReference type="ARBA" id="ARBA00022741"/>
    </source>
</evidence>
<dbReference type="PANTHER" id="PTHR45339:SF1">
    <property type="entry name" value="HYBRID SIGNAL TRANSDUCTION HISTIDINE KINASE J"/>
    <property type="match status" value="1"/>
</dbReference>
<keyword evidence="17" id="KW-1185">Reference proteome</keyword>
<gene>
    <name evidence="16" type="ORF">H072_2827</name>
</gene>
<dbReference type="Gene3D" id="1.20.120.1530">
    <property type="match status" value="3"/>
</dbReference>
<accession>S8C638</accession>
<evidence type="ECO:0000313" key="17">
    <source>
        <dbReference type="Proteomes" id="UP000015100"/>
    </source>
</evidence>
<keyword evidence="6" id="KW-0547">Nucleotide-binding</keyword>
<feature type="domain" description="Histidine kinase" evidence="13">
    <location>
        <begin position="723"/>
        <end position="947"/>
    </location>
</feature>
<evidence type="ECO:0000259" key="15">
    <source>
        <dbReference type="PROSITE" id="PS50885"/>
    </source>
</evidence>
<dbReference type="GO" id="GO:0016020">
    <property type="term" value="C:membrane"/>
    <property type="evidence" value="ECO:0007669"/>
    <property type="project" value="InterPro"/>
</dbReference>
<proteinExistence type="predicted"/>
<evidence type="ECO:0000256" key="3">
    <source>
        <dbReference type="ARBA" id="ARBA00022553"/>
    </source>
</evidence>
<dbReference type="Gene3D" id="3.40.50.2300">
    <property type="match status" value="1"/>
</dbReference>
<feature type="region of interest" description="Disordered" evidence="12">
    <location>
        <begin position="1232"/>
        <end position="1289"/>
    </location>
</feature>
<evidence type="ECO:0000256" key="7">
    <source>
        <dbReference type="ARBA" id="ARBA00022777"/>
    </source>
</evidence>
<dbReference type="FunFam" id="3.40.50.2300:FF:000235">
    <property type="entry name" value="Probable nik-1 protein (Os-1p protein)"/>
    <property type="match status" value="1"/>
</dbReference>
<sequence>MSVSPDTVDATTKLLASLASGGVLSPLTKTKLPGEDTEEKRALERELNALASRIRLLELKASAVNPKLFPETPSDLPQPVLAAPEPPVAVDASSSTSTSSFNDDILSTIALPPNGNSQPIGIEPDLEVLKQHVKAQEGEIQSHGKNVEVLVEEINQHQHALQNVNQEYSRVEMLEKELRKSQRANLAFQKALREIGEIVTAVARGDLTKKVTVHDVEMDKEIEIFKGTINNMTDQLQTFASEVSRVAREVGTEGRLGGQASVNGVEGTWRELTDNVNTMASNLTSQVREIAEVTSAVANGDLSRKIHVHAQGEILMLQQTINTMVEQLGRFALEVTRVSREVGIEGRLGGQAEIEGVKGTWRELTDNVNAMAANLTEQVRNIATVTTAVAKGDLSRKVSASCRGEILQLKETINKMVDRLQNFASEVTKVAREVGTEGKLGGQANVDDVEGTWKSLTESVNGMATNLTLQVRNIASVTTAVAEGNLSLKIDVPAEGEILQLKNTINKMVERLQNFATQVTKVAREVGTDGILGGQARVQDVEGVWKDLTDNVNVMANNLTTQVRSIADVTTAVAEGDLSRKITVHAQGEVLALKSTINKMVDRLEVFSREVKRVARDVGIDGKLGVQAEVNDVDGLWKEITTNVNIMATNLTSQVRAFAQITAAATDGDFTRFITVEASGEMDALKTKINQMVFNLRDSIQKNTAAREAAELANRTKSEFLANMSHEIRTPMNGIIGMTQLTLDTDLTQFQREMLNIVHNLANSLLTIIDDILDISKIEANRMVMEEIPFSLRGTVFNALKTLAVKANERFLDLVYNVDNVVPDHVVGDSFRLRQVILNLVGNAIKFTESGEITLSIKPADQSRCKDNEYCFEFSVADTGIGIQADKLDLIFDTFCQADGSTTRKFGGTGLGLSISKRLVNLMGGYVWVKSQYGVGSTFYFTVVVKLAETDLTLIRPQLAPYKGHRVLFIDDLGDQSGVADMLKQLELVPIVVKSAEEAPRADHPLYPAKNGIAYDVIIVDSMSMALKLRTFDHFKYIPLVLLSPVIHVSLKSTLDLGITSYMTVPCLPIDLGNGMIPALEGRAAPSISENSKSLNLLLAEDNVVNQKLAVKILEKYHHTVEVVENGLQAVDAVQKKRYDCVLMDVQMPVMGGFEATAKIREYERDYGLPRTPIVALTAHAMLGDREKCIQAQMDEYLSKPLKQNQLIQTISKCAALGGTLLERGVAKSDDRRVVATASRPPYDNRAMSSNPTVMRPEASTSAMPPTPTTLTIEEAAADSRPIFRSNSS</sequence>
<dbReference type="Pfam" id="PF18947">
    <property type="entry name" value="HAMP_2"/>
    <property type="match status" value="1"/>
</dbReference>
<dbReference type="GO" id="GO:0000155">
    <property type="term" value="F:phosphorelay sensor kinase activity"/>
    <property type="evidence" value="ECO:0007669"/>
    <property type="project" value="InterPro"/>
</dbReference>
<dbReference type="EMBL" id="AQGS01000087">
    <property type="protein sequence ID" value="EPS43182.1"/>
    <property type="molecule type" value="Genomic_DNA"/>
</dbReference>
<dbReference type="SMART" id="SM00387">
    <property type="entry name" value="HATPase_c"/>
    <property type="match status" value="1"/>
</dbReference>
<dbReference type="PROSITE" id="PS50109">
    <property type="entry name" value="HIS_KIN"/>
    <property type="match status" value="1"/>
</dbReference>
<feature type="compositionally biased region" description="Polar residues" evidence="12">
    <location>
        <begin position="1247"/>
        <end position="1264"/>
    </location>
</feature>
<feature type="modified residue" description="4-aspartylphosphate" evidence="10">
    <location>
        <position position="1145"/>
    </location>
</feature>
<feature type="domain" description="Response regulatory" evidence="14">
    <location>
        <begin position="1096"/>
        <end position="1215"/>
    </location>
</feature>
<dbReference type="SMART" id="SM00448">
    <property type="entry name" value="REC"/>
    <property type="match status" value="1"/>
</dbReference>
<keyword evidence="11" id="KW-0175">Coiled coil</keyword>
<keyword evidence="3 10" id="KW-0597">Phosphoprotein</keyword>
<dbReference type="InterPro" id="IPR003660">
    <property type="entry name" value="HAMP_dom"/>
</dbReference>
<reference evidence="16 17" key="1">
    <citation type="journal article" date="2013" name="PLoS Genet.">
        <title>Genomic mechanisms accounting for the adaptation to parasitism in nematode-trapping fungi.</title>
        <authorList>
            <person name="Meerupati T."/>
            <person name="Andersson K.M."/>
            <person name="Friman E."/>
            <person name="Kumar D."/>
            <person name="Tunlid A."/>
            <person name="Ahren D."/>
        </authorList>
    </citation>
    <scope>NUCLEOTIDE SEQUENCE [LARGE SCALE GENOMIC DNA]</scope>
    <source>
        <strain evidence="16 17">CBS 200.50</strain>
    </source>
</reference>
<dbReference type="SUPFAM" id="SSF55874">
    <property type="entry name" value="ATPase domain of HSP90 chaperone/DNA topoisomerase II/histidine kinase"/>
    <property type="match status" value="1"/>
</dbReference>
<dbReference type="FunFam" id="1.10.287.130:FF:000002">
    <property type="entry name" value="Two-component osmosensing histidine kinase"/>
    <property type="match status" value="1"/>
</dbReference>
<keyword evidence="4" id="KW-0808">Transferase</keyword>
<feature type="coiled-coil region" evidence="11">
    <location>
        <begin position="147"/>
        <end position="191"/>
    </location>
</feature>
<dbReference type="InterPro" id="IPR011006">
    <property type="entry name" value="CheY-like_superfamily"/>
</dbReference>
<dbReference type="SMART" id="SM00388">
    <property type="entry name" value="HisKA"/>
    <property type="match status" value="1"/>
</dbReference>
<dbReference type="Proteomes" id="UP000015100">
    <property type="component" value="Unassembled WGS sequence"/>
</dbReference>
<dbReference type="CDD" id="cd06225">
    <property type="entry name" value="HAMP"/>
    <property type="match status" value="4"/>
</dbReference>
<dbReference type="OMA" id="CLAAQMD"/>
<dbReference type="eggNOG" id="KOG0519">
    <property type="taxonomic scope" value="Eukaryota"/>
</dbReference>
<dbReference type="GO" id="GO:0005524">
    <property type="term" value="F:ATP binding"/>
    <property type="evidence" value="ECO:0007669"/>
    <property type="project" value="UniProtKB-KW"/>
</dbReference>
<dbReference type="Gene3D" id="1.10.287.130">
    <property type="match status" value="1"/>
</dbReference>
<dbReference type="FunFam" id="1.20.120.1530:FF:000002">
    <property type="entry name" value="Two-component osmosensing histidine kinase"/>
    <property type="match status" value="5"/>
</dbReference>
<name>S8C638_DACHA</name>
<dbReference type="CDD" id="cd00082">
    <property type="entry name" value="HisKA"/>
    <property type="match status" value="1"/>
</dbReference>
<comment type="caution">
    <text evidence="16">The sequence shown here is derived from an EMBL/GenBank/DDBJ whole genome shotgun (WGS) entry which is preliminary data.</text>
</comment>
<dbReference type="InterPro" id="IPR003661">
    <property type="entry name" value="HisK_dim/P_dom"/>
</dbReference>
<dbReference type="OrthoDB" id="10266508at2759"/>
<dbReference type="SMART" id="SM00304">
    <property type="entry name" value="HAMP"/>
    <property type="match status" value="6"/>
</dbReference>
<evidence type="ECO:0000259" key="13">
    <source>
        <dbReference type="PROSITE" id="PS50109"/>
    </source>
</evidence>
<feature type="domain" description="HAMP" evidence="15">
    <location>
        <begin position="281"/>
        <end position="333"/>
    </location>
</feature>
<evidence type="ECO:0000256" key="4">
    <source>
        <dbReference type="ARBA" id="ARBA00022679"/>
    </source>
</evidence>
<evidence type="ECO:0000256" key="2">
    <source>
        <dbReference type="ARBA" id="ARBA00012438"/>
    </source>
</evidence>
<organism evidence="16 17">
    <name type="scientific">Dactylellina haptotyla (strain CBS 200.50)</name>
    <name type="common">Nematode-trapping fungus</name>
    <name type="synonym">Monacrosporium haptotylum</name>
    <dbReference type="NCBI Taxonomy" id="1284197"/>
    <lineage>
        <taxon>Eukaryota</taxon>
        <taxon>Fungi</taxon>
        <taxon>Dikarya</taxon>
        <taxon>Ascomycota</taxon>
        <taxon>Pezizomycotina</taxon>
        <taxon>Orbiliomycetes</taxon>
        <taxon>Orbiliales</taxon>
        <taxon>Orbiliaceae</taxon>
        <taxon>Dactylellina</taxon>
    </lineage>
</organism>
<dbReference type="EC" id="2.7.13.3" evidence="2"/>
<dbReference type="SUPFAM" id="SSF47384">
    <property type="entry name" value="Homodimeric domain of signal transducing histidine kinase"/>
    <property type="match status" value="1"/>
</dbReference>
<evidence type="ECO:0000256" key="5">
    <source>
        <dbReference type="ARBA" id="ARBA00022737"/>
    </source>
</evidence>
<dbReference type="STRING" id="1284197.S8C638"/>
<feature type="domain" description="HAMP" evidence="15">
    <location>
        <begin position="465"/>
        <end position="517"/>
    </location>
</feature>
<evidence type="ECO:0000256" key="8">
    <source>
        <dbReference type="ARBA" id="ARBA00022840"/>
    </source>
</evidence>
<dbReference type="HOGENOM" id="CLU_000445_3_2_1"/>
<dbReference type="GO" id="GO:0071474">
    <property type="term" value="P:cellular hyperosmotic response"/>
    <property type="evidence" value="ECO:0007669"/>
    <property type="project" value="TreeGrafter"/>
</dbReference>
<dbReference type="PROSITE" id="PS50885">
    <property type="entry name" value="HAMP"/>
    <property type="match status" value="6"/>
</dbReference>
<dbReference type="InterPro" id="IPR005467">
    <property type="entry name" value="His_kinase_dom"/>
</dbReference>
<dbReference type="SUPFAM" id="SSF52172">
    <property type="entry name" value="CheY-like"/>
    <property type="match status" value="1"/>
</dbReference>
<reference evidence="17" key="2">
    <citation type="submission" date="2013-04" db="EMBL/GenBank/DDBJ databases">
        <title>Genomic mechanisms accounting for the adaptation to parasitism in nematode-trapping fungi.</title>
        <authorList>
            <person name="Ahren D.G."/>
        </authorList>
    </citation>
    <scope>NUCLEOTIDE SEQUENCE [LARGE SCALE GENOMIC DNA]</scope>
    <source>
        <strain evidence="17">CBS 200.50</strain>
    </source>
</reference>
<dbReference type="InterPro" id="IPR036097">
    <property type="entry name" value="HisK_dim/P_sf"/>
</dbReference>
<dbReference type="CDD" id="cd17546">
    <property type="entry name" value="REC_hyHK_CKI1_RcsC-like"/>
    <property type="match status" value="1"/>
</dbReference>
<feature type="domain" description="HAMP" evidence="15">
    <location>
        <begin position="557"/>
        <end position="609"/>
    </location>
</feature>
<dbReference type="Pfam" id="PF00672">
    <property type="entry name" value="HAMP"/>
    <property type="match status" value="4"/>
</dbReference>
<evidence type="ECO:0000313" key="16">
    <source>
        <dbReference type="EMBL" id="EPS43182.1"/>
    </source>
</evidence>
<dbReference type="InterPro" id="IPR004358">
    <property type="entry name" value="Sig_transdc_His_kin-like_C"/>
</dbReference>
<dbReference type="SUPFAM" id="SSF58104">
    <property type="entry name" value="Methyl-accepting chemotaxis protein (MCP) signaling domain"/>
    <property type="match status" value="2"/>
</dbReference>
<evidence type="ECO:0000259" key="14">
    <source>
        <dbReference type="PROSITE" id="PS50110"/>
    </source>
</evidence>
<keyword evidence="5" id="KW-0677">Repeat</keyword>
<evidence type="ECO:0000256" key="12">
    <source>
        <dbReference type="SAM" id="MobiDB-lite"/>
    </source>
</evidence>
<dbReference type="Gene3D" id="3.30.565.10">
    <property type="entry name" value="Histidine kinase-like ATPase, C-terminal domain"/>
    <property type="match status" value="1"/>
</dbReference>
<evidence type="ECO:0000256" key="10">
    <source>
        <dbReference type="PROSITE-ProRule" id="PRU00169"/>
    </source>
</evidence>
<dbReference type="CDD" id="cd16922">
    <property type="entry name" value="HATPase_EvgS-ArcB-TorS-like"/>
    <property type="match status" value="1"/>
</dbReference>